<organism evidence="2 3">
    <name type="scientific">Coraliomargarita akajimensis (strain DSM 45221 / IAM 15411 / JCM 23193 / KCTC 12865 / 04OKA010-24)</name>
    <dbReference type="NCBI Taxonomy" id="583355"/>
    <lineage>
        <taxon>Bacteria</taxon>
        <taxon>Pseudomonadati</taxon>
        <taxon>Verrucomicrobiota</taxon>
        <taxon>Opitutia</taxon>
        <taxon>Puniceicoccales</taxon>
        <taxon>Coraliomargaritaceae</taxon>
        <taxon>Coraliomargarita</taxon>
    </lineage>
</organism>
<dbReference type="KEGG" id="caa:Caka_0434"/>
<dbReference type="PANTHER" id="PTHR42840">
    <property type="entry name" value="NAD(P)-BINDING ROSSMANN-FOLD SUPERFAMILY PROTEIN-RELATED"/>
    <property type="match status" value="1"/>
</dbReference>
<name>D5EN24_CORAD</name>
<evidence type="ECO:0000313" key="2">
    <source>
        <dbReference type="EMBL" id="ADE53459.1"/>
    </source>
</evidence>
<dbReference type="STRING" id="583355.Caka_0434"/>
<reference evidence="2 3" key="1">
    <citation type="journal article" date="2010" name="Stand. Genomic Sci.">
        <title>Complete genome sequence of Coraliomargarita akajimensis type strain (04OKA010-24).</title>
        <authorList>
            <person name="Mavromatis K."/>
            <person name="Abt B."/>
            <person name="Brambilla E."/>
            <person name="Lapidus A."/>
            <person name="Copeland A."/>
            <person name="Deshpande S."/>
            <person name="Nolan M."/>
            <person name="Lucas S."/>
            <person name="Tice H."/>
            <person name="Cheng J.F."/>
            <person name="Han C."/>
            <person name="Detter J.C."/>
            <person name="Woyke T."/>
            <person name="Goodwin L."/>
            <person name="Pitluck S."/>
            <person name="Held B."/>
            <person name="Brettin T."/>
            <person name="Tapia R."/>
            <person name="Ivanova N."/>
            <person name="Mikhailova N."/>
            <person name="Pati A."/>
            <person name="Liolios K."/>
            <person name="Chen A."/>
            <person name="Palaniappan K."/>
            <person name="Land M."/>
            <person name="Hauser L."/>
            <person name="Chang Y.J."/>
            <person name="Jeffries C.D."/>
            <person name="Rohde M."/>
            <person name="Goker M."/>
            <person name="Bristow J."/>
            <person name="Eisen J.A."/>
            <person name="Markowitz V."/>
            <person name="Hugenholtz P."/>
            <person name="Klenk H.P."/>
            <person name="Kyrpides N.C."/>
        </authorList>
    </citation>
    <scope>NUCLEOTIDE SEQUENCE [LARGE SCALE GENOMIC DNA]</scope>
    <source>
        <strain evidence="3">DSM 45221 / IAM 15411 / JCM 23193 / KCTC 12865</strain>
    </source>
</reference>
<gene>
    <name evidence="2" type="ordered locus">Caka_0434</name>
</gene>
<accession>D5EN24</accession>
<evidence type="ECO:0000313" key="3">
    <source>
        <dbReference type="Proteomes" id="UP000000925"/>
    </source>
</evidence>
<dbReference type="AlphaFoldDB" id="D5EN24"/>
<dbReference type="SUPFAM" id="SSF55347">
    <property type="entry name" value="Glyceraldehyde-3-phosphate dehydrogenase-like, C-terminal domain"/>
    <property type="match status" value="1"/>
</dbReference>
<dbReference type="Pfam" id="PF01408">
    <property type="entry name" value="GFO_IDH_MocA"/>
    <property type="match status" value="1"/>
</dbReference>
<dbReference type="GO" id="GO:0005737">
    <property type="term" value="C:cytoplasm"/>
    <property type="evidence" value="ECO:0007669"/>
    <property type="project" value="TreeGrafter"/>
</dbReference>
<keyword evidence="3" id="KW-1185">Reference proteome</keyword>
<dbReference type="Gene3D" id="3.30.360.10">
    <property type="entry name" value="Dihydrodipicolinate Reductase, domain 2"/>
    <property type="match status" value="1"/>
</dbReference>
<dbReference type="GO" id="GO:0016491">
    <property type="term" value="F:oxidoreductase activity"/>
    <property type="evidence" value="ECO:0007669"/>
    <property type="project" value="TreeGrafter"/>
</dbReference>
<dbReference type="InterPro" id="IPR000683">
    <property type="entry name" value="Gfo/Idh/MocA-like_OxRdtase_N"/>
</dbReference>
<dbReference type="GO" id="GO:0000166">
    <property type="term" value="F:nucleotide binding"/>
    <property type="evidence" value="ECO:0007669"/>
    <property type="project" value="InterPro"/>
</dbReference>
<sequence>MNALIVGTGEYSTGYVHGQASQSDKGAGVIGVTLFHQRALGNVDRVLMAGTNGTKFPGVREHLDQILGQRYRNLRTEFESFPADDCERDPEAYIKAMETLSAGDCVFVFTPDDTHFEIGMEAAKRGLHVLIAKPIVQTVADHKALIEAGERKGVLVAMEVHKRWDPIYADARDKIRELGDFSFMSAYMSQPKSQLETFRAWAGKSSDISYYLNAHHIDFHNWAIGHHARPISVTALGSTGVAKAKGIETEDIITLAVRWLNNVSGNIGTALYTSSWIAPKSDVHSQQRFHYMGHEGEIQVDQAHRGYHMATDVDGYSSPNPLFMKYRPNEDGDFAGDSGYGYLSIEAFVEAAESVNAGRSHVRDWASKLATARQTLPVTAILEAGRKSLDAGGATIGVEGL</sequence>
<feature type="domain" description="Gfo/Idh/MocA-like oxidoreductase N-terminal" evidence="1">
    <location>
        <begin position="4"/>
        <end position="158"/>
    </location>
</feature>
<dbReference type="HOGENOM" id="CLU_039854_1_0_0"/>
<dbReference type="EMBL" id="CP001998">
    <property type="protein sequence ID" value="ADE53459.1"/>
    <property type="molecule type" value="Genomic_DNA"/>
</dbReference>
<dbReference type="Gene3D" id="3.40.50.720">
    <property type="entry name" value="NAD(P)-binding Rossmann-like Domain"/>
    <property type="match status" value="1"/>
</dbReference>
<evidence type="ECO:0000259" key="1">
    <source>
        <dbReference type="Pfam" id="PF01408"/>
    </source>
</evidence>
<dbReference type="SUPFAM" id="SSF51735">
    <property type="entry name" value="NAD(P)-binding Rossmann-fold domains"/>
    <property type="match status" value="1"/>
</dbReference>
<dbReference type="InterPro" id="IPR036291">
    <property type="entry name" value="NAD(P)-bd_dom_sf"/>
</dbReference>
<dbReference type="PANTHER" id="PTHR42840:SF6">
    <property type="entry name" value="BINDING ROSSMANN FOLD OXIDOREDUCTASE, PUTATIVE (AFU_ORTHOLOGUE AFUA_3G11930)-RELATED"/>
    <property type="match status" value="1"/>
</dbReference>
<protein>
    <submittedName>
        <fullName evidence="2">Oxidoreductase domain protein</fullName>
    </submittedName>
</protein>
<dbReference type="GO" id="GO:0006740">
    <property type="term" value="P:NADPH regeneration"/>
    <property type="evidence" value="ECO:0007669"/>
    <property type="project" value="TreeGrafter"/>
</dbReference>
<proteinExistence type="predicted"/>
<dbReference type="eggNOG" id="COG0673">
    <property type="taxonomic scope" value="Bacteria"/>
</dbReference>
<dbReference type="Proteomes" id="UP000000925">
    <property type="component" value="Chromosome"/>
</dbReference>